<evidence type="ECO:0000259" key="2">
    <source>
        <dbReference type="Pfam" id="PF01814"/>
    </source>
</evidence>
<evidence type="ECO:0000313" key="4">
    <source>
        <dbReference type="Proteomes" id="UP001627408"/>
    </source>
</evidence>
<dbReference type="PANTHER" id="PTHR38048:SF1">
    <property type="entry name" value="HEMERYTHRIN-LIKE DOMAIN-CONTAINING PROTEIN"/>
    <property type="match status" value="1"/>
</dbReference>
<evidence type="ECO:0000256" key="1">
    <source>
        <dbReference type="SAM" id="MobiDB-lite"/>
    </source>
</evidence>
<dbReference type="InterPro" id="IPR012312">
    <property type="entry name" value="Hemerythrin-like"/>
</dbReference>
<name>A0ABW8UWJ1_9RHOB</name>
<dbReference type="Gene3D" id="1.20.120.520">
    <property type="entry name" value="nmb1532 protein domain like"/>
    <property type="match status" value="1"/>
</dbReference>
<organism evidence="3 4">
    <name type="scientific">Tateyamaria armeniaca</name>
    <dbReference type="NCBI Taxonomy" id="2518930"/>
    <lineage>
        <taxon>Bacteria</taxon>
        <taxon>Pseudomonadati</taxon>
        <taxon>Pseudomonadota</taxon>
        <taxon>Alphaproteobacteria</taxon>
        <taxon>Rhodobacterales</taxon>
        <taxon>Roseobacteraceae</taxon>
        <taxon>Tateyamaria</taxon>
    </lineage>
</organism>
<dbReference type="Proteomes" id="UP001627408">
    <property type="component" value="Unassembled WGS sequence"/>
</dbReference>
<proteinExistence type="predicted"/>
<dbReference type="RefSeq" id="WP_407591885.1">
    <property type="nucleotide sequence ID" value="NZ_JBHDIY010000002.1"/>
</dbReference>
<dbReference type="InterPro" id="IPR053206">
    <property type="entry name" value="Dimeric_xanthone_biosynth"/>
</dbReference>
<evidence type="ECO:0000313" key="3">
    <source>
        <dbReference type="EMBL" id="MFL4470004.1"/>
    </source>
</evidence>
<dbReference type="PANTHER" id="PTHR38048">
    <property type="entry name" value="EXPRESSED PROTEIN"/>
    <property type="match status" value="1"/>
</dbReference>
<sequence>MAGNSDLRAVPLEDLSVEAGTRPHAPALPNATDAQRAKGRQLAAIHAHYLQDMARLAAVIDRIEAGDAPPAHLAQIVLASDMAQNFAAFGNLCGQGCQMLTMHHNIEEHHMFPEIEGKATPFSALIARLREEHKVVHELLDRLAACSARLTRSPDAEGFAETRAVFAALHRAIQSHFGYEERELEAAIGVYVEQF</sequence>
<comment type="caution">
    <text evidence="3">The sequence shown here is derived from an EMBL/GenBank/DDBJ whole genome shotgun (WGS) entry which is preliminary data.</text>
</comment>
<dbReference type="EMBL" id="JBHDIY010000002">
    <property type="protein sequence ID" value="MFL4470004.1"/>
    <property type="molecule type" value="Genomic_DNA"/>
</dbReference>
<reference evidence="3 4" key="1">
    <citation type="submission" date="2024-08" db="EMBL/GenBank/DDBJ databases">
        <title>Tateyamaria sp. nov., isolated from marine algae.</title>
        <authorList>
            <person name="Choi B.J."/>
            <person name="Kim J.M."/>
            <person name="Lee J.K."/>
            <person name="Choi D.G."/>
            <person name="Bayburt H."/>
            <person name="Baek J.H."/>
            <person name="Han D.M."/>
            <person name="Jeon C.O."/>
        </authorList>
    </citation>
    <scope>NUCLEOTIDE SEQUENCE [LARGE SCALE GENOMIC DNA]</scope>
    <source>
        <strain evidence="3 4">KMU-156</strain>
    </source>
</reference>
<accession>A0ABW8UWJ1</accession>
<feature type="domain" description="Hemerythrin-like" evidence="2">
    <location>
        <begin position="46"/>
        <end position="186"/>
    </location>
</feature>
<protein>
    <submittedName>
        <fullName evidence="3">Hemerythrin domain-containing protein</fullName>
    </submittedName>
</protein>
<gene>
    <name evidence="3" type="ORF">ACERZ8_09040</name>
</gene>
<feature type="region of interest" description="Disordered" evidence="1">
    <location>
        <begin position="12"/>
        <end position="32"/>
    </location>
</feature>
<dbReference type="Pfam" id="PF01814">
    <property type="entry name" value="Hemerythrin"/>
    <property type="match status" value="1"/>
</dbReference>
<keyword evidence="4" id="KW-1185">Reference proteome</keyword>